<keyword evidence="6 11" id="KW-0547">Nucleotide-binding</keyword>
<dbReference type="PRINTS" id="PR00097">
    <property type="entry name" value="ANTSNTHASEII"/>
</dbReference>
<dbReference type="InterPro" id="IPR004739">
    <property type="entry name" value="GMP_synth_GATase"/>
</dbReference>
<dbReference type="Gene3D" id="3.40.50.620">
    <property type="entry name" value="HUPs"/>
    <property type="match status" value="1"/>
</dbReference>
<dbReference type="PANTHER" id="PTHR11922">
    <property type="entry name" value="GMP SYNTHASE-RELATED"/>
    <property type="match status" value="1"/>
</dbReference>
<keyword evidence="8 11" id="KW-0658">Purine biosynthesis</keyword>
<keyword evidence="7 11" id="KW-0332">GMP biosynthesis</keyword>
<proteinExistence type="inferred from homology"/>
<reference evidence="14 15" key="1">
    <citation type="submission" date="2014-11" db="EMBL/GenBank/DDBJ databases">
        <title>Whole genome shotgun sequence of Sphingomonas parapaucimobilis NBRC 15100.</title>
        <authorList>
            <person name="Katano-Makiyama Y."/>
            <person name="Hosoyama A."/>
            <person name="Hashimoto M."/>
            <person name="Hosoyama Y."/>
            <person name="Noguchi M."/>
            <person name="Numata M."/>
            <person name="Tsuchikane K."/>
            <person name="Hirakata S."/>
            <person name="Uohara A."/>
            <person name="Shimodaira J."/>
            <person name="Ohji S."/>
            <person name="Ichikawa N."/>
            <person name="Kimura A."/>
            <person name="Yamazoe A."/>
            <person name="Fujita N."/>
        </authorList>
    </citation>
    <scope>NUCLEOTIDE SEQUENCE [LARGE SCALE GENOMIC DNA]</scope>
    <source>
        <strain evidence="14 15">NBRC 15100</strain>
    </source>
</reference>
<evidence type="ECO:0000256" key="2">
    <source>
        <dbReference type="ARBA" id="ARBA00005153"/>
    </source>
</evidence>
<evidence type="ECO:0000256" key="4">
    <source>
        <dbReference type="ARBA" id="ARBA00021562"/>
    </source>
</evidence>
<evidence type="ECO:0000313" key="14">
    <source>
        <dbReference type="EMBL" id="GAM00808.1"/>
    </source>
</evidence>
<dbReference type="SUPFAM" id="SSF52402">
    <property type="entry name" value="Adenine nucleotide alpha hydrolases-like"/>
    <property type="match status" value="1"/>
</dbReference>
<evidence type="ECO:0000256" key="8">
    <source>
        <dbReference type="ARBA" id="ARBA00022755"/>
    </source>
</evidence>
<comment type="caution">
    <text evidence="14">The sequence shown here is derived from an EMBL/GenBank/DDBJ whole genome shotgun (WGS) entry which is preliminary data.</text>
</comment>
<dbReference type="PROSITE" id="PS51273">
    <property type="entry name" value="GATASE_TYPE_1"/>
    <property type="match status" value="1"/>
</dbReference>
<dbReference type="CDD" id="cd01997">
    <property type="entry name" value="GMP_synthase_C"/>
    <property type="match status" value="1"/>
</dbReference>
<evidence type="ECO:0000256" key="9">
    <source>
        <dbReference type="ARBA" id="ARBA00022840"/>
    </source>
</evidence>
<dbReference type="HAMAP" id="MF_00344">
    <property type="entry name" value="GMP_synthase"/>
    <property type="match status" value="1"/>
</dbReference>
<comment type="catalytic activity">
    <reaction evidence="11">
        <text>XMP + L-glutamine + ATP + H2O = GMP + L-glutamate + AMP + diphosphate + 2 H(+)</text>
        <dbReference type="Rhea" id="RHEA:11680"/>
        <dbReference type="ChEBI" id="CHEBI:15377"/>
        <dbReference type="ChEBI" id="CHEBI:15378"/>
        <dbReference type="ChEBI" id="CHEBI:29985"/>
        <dbReference type="ChEBI" id="CHEBI:30616"/>
        <dbReference type="ChEBI" id="CHEBI:33019"/>
        <dbReference type="ChEBI" id="CHEBI:57464"/>
        <dbReference type="ChEBI" id="CHEBI:58115"/>
        <dbReference type="ChEBI" id="CHEBI:58359"/>
        <dbReference type="ChEBI" id="CHEBI:456215"/>
        <dbReference type="EC" id="6.3.5.2"/>
    </reaction>
</comment>
<dbReference type="InterPro" id="IPR025777">
    <property type="entry name" value="GMPS_ATP_PPase_dom"/>
</dbReference>
<keyword evidence="15" id="KW-1185">Reference proteome</keyword>
<evidence type="ECO:0000256" key="1">
    <source>
        <dbReference type="ARBA" id="ARBA00002332"/>
    </source>
</evidence>
<dbReference type="PRINTS" id="PR00096">
    <property type="entry name" value="GATASE"/>
</dbReference>
<comment type="function">
    <text evidence="1 11">Catalyzes the synthesis of GMP from XMP.</text>
</comment>
<dbReference type="InterPro" id="IPR022955">
    <property type="entry name" value="GMP_synthase"/>
</dbReference>
<dbReference type="Pfam" id="PF00117">
    <property type="entry name" value="GATase"/>
    <property type="match status" value="1"/>
</dbReference>
<organism evidence="14 15">
    <name type="scientific">Sphingomonas parapaucimobilis NBRC 15100</name>
    <dbReference type="NCBI Taxonomy" id="1219049"/>
    <lineage>
        <taxon>Bacteria</taxon>
        <taxon>Pseudomonadati</taxon>
        <taxon>Pseudomonadota</taxon>
        <taxon>Alphaproteobacteria</taxon>
        <taxon>Sphingomonadales</taxon>
        <taxon>Sphingomonadaceae</taxon>
        <taxon>Sphingomonas</taxon>
    </lineage>
</organism>
<dbReference type="Proteomes" id="UP000032305">
    <property type="component" value="Unassembled WGS sequence"/>
</dbReference>
<evidence type="ECO:0000259" key="13">
    <source>
        <dbReference type="PROSITE" id="PS51553"/>
    </source>
</evidence>
<keyword evidence="5 11" id="KW-0436">Ligase</keyword>
<dbReference type="GO" id="GO:0005829">
    <property type="term" value="C:cytosol"/>
    <property type="evidence" value="ECO:0007669"/>
    <property type="project" value="TreeGrafter"/>
</dbReference>
<evidence type="ECO:0000256" key="6">
    <source>
        <dbReference type="ARBA" id="ARBA00022741"/>
    </source>
</evidence>
<dbReference type="NCBIfam" id="TIGR00884">
    <property type="entry name" value="guaA_Cterm"/>
    <property type="match status" value="1"/>
</dbReference>
<evidence type="ECO:0000256" key="7">
    <source>
        <dbReference type="ARBA" id="ARBA00022749"/>
    </source>
</evidence>
<evidence type="ECO:0000256" key="3">
    <source>
        <dbReference type="ARBA" id="ARBA00012746"/>
    </source>
</evidence>
<dbReference type="CDD" id="cd01742">
    <property type="entry name" value="GATase1_GMP_Synthase"/>
    <property type="match status" value="1"/>
</dbReference>
<dbReference type="NCBIfam" id="TIGR00888">
    <property type="entry name" value="guaA_Nterm"/>
    <property type="match status" value="1"/>
</dbReference>
<dbReference type="eggNOG" id="COG0519">
    <property type="taxonomic scope" value="Bacteria"/>
</dbReference>
<dbReference type="FunFam" id="3.30.300.10:FF:000002">
    <property type="entry name" value="GMP synthase [glutamine-hydrolyzing]"/>
    <property type="match status" value="1"/>
</dbReference>
<evidence type="ECO:0000256" key="11">
    <source>
        <dbReference type="HAMAP-Rule" id="MF_00344"/>
    </source>
</evidence>
<evidence type="ECO:0000313" key="15">
    <source>
        <dbReference type="Proteomes" id="UP000032305"/>
    </source>
</evidence>
<accession>A0A0A1W675</accession>
<protein>
    <recommendedName>
        <fullName evidence="4 11">GMP synthase [glutamine-hydrolyzing]</fullName>
        <ecNumber evidence="3 11">6.3.5.2</ecNumber>
    </recommendedName>
    <alternativeName>
        <fullName evidence="11">GMP synthetase</fullName>
    </alternativeName>
    <alternativeName>
        <fullName evidence="11">Glutamine amidotransferase</fullName>
    </alternativeName>
</protein>
<feature type="binding site" evidence="12">
    <location>
        <begin position="227"/>
        <end position="233"/>
    </location>
    <ligand>
        <name>ATP</name>
        <dbReference type="ChEBI" id="CHEBI:30616"/>
    </ligand>
</feature>
<dbReference type="SUPFAM" id="SSF54810">
    <property type="entry name" value="GMP synthetase C-terminal dimerisation domain"/>
    <property type="match status" value="1"/>
</dbReference>
<dbReference type="EC" id="6.3.5.2" evidence="3 11"/>
<dbReference type="NCBIfam" id="NF000848">
    <property type="entry name" value="PRK00074.1"/>
    <property type="match status" value="1"/>
</dbReference>
<name>A0A0A1W675_9SPHN</name>
<dbReference type="SUPFAM" id="SSF52317">
    <property type="entry name" value="Class I glutamine amidotransferase-like"/>
    <property type="match status" value="1"/>
</dbReference>
<dbReference type="EMBL" id="BBPI01000036">
    <property type="protein sequence ID" value="GAM00808.1"/>
    <property type="molecule type" value="Genomic_DNA"/>
</dbReference>
<feature type="domain" description="GMPS ATP-PPase" evidence="13">
    <location>
        <begin position="200"/>
        <end position="392"/>
    </location>
</feature>
<comment type="subunit">
    <text evidence="11">Homodimer.</text>
</comment>
<dbReference type="InterPro" id="IPR017926">
    <property type="entry name" value="GATASE"/>
</dbReference>
<feature type="active site" description="Nucleophile" evidence="11">
    <location>
        <position position="83"/>
    </location>
</feature>
<dbReference type="FunFam" id="3.40.50.620:FF:000001">
    <property type="entry name" value="GMP synthase [glutamine-hydrolyzing]"/>
    <property type="match status" value="1"/>
</dbReference>
<dbReference type="PROSITE" id="PS51553">
    <property type="entry name" value="GMPS_ATP_PPASE"/>
    <property type="match status" value="1"/>
</dbReference>
<evidence type="ECO:0000256" key="12">
    <source>
        <dbReference type="PROSITE-ProRule" id="PRU00886"/>
    </source>
</evidence>
<keyword evidence="10 11" id="KW-0315">Glutamine amidotransferase</keyword>
<dbReference type="Pfam" id="PF02540">
    <property type="entry name" value="NAD_synthase"/>
    <property type="match status" value="1"/>
</dbReference>
<feature type="active site" evidence="11">
    <location>
        <position position="173"/>
    </location>
</feature>
<dbReference type="InterPro" id="IPR001674">
    <property type="entry name" value="GMP_synth_C"/>
</dbReference>
<dbReference type="UniPathway" id="UPA00189">
    <property type="reaction ID" value="UER00296"/>
</dbReference>
<dbReference type="PANTHER" id="PTHR11922:SF2">
    <property type="entry name" value="GMP SYNTHASE [GLUTAMINE-HYDROLYZING]"/>
    <property type="match status" value="1"/>
</dbReference>
<evidence type="ECO:0000256" key="5">
    <source>
        <dbReference type="ARBA" id="ARBA00022598"/>
    </source>
</evidence>
<dbReference type="Gene3D" id="3.30.300.10">
    <property type="match status" value="1"/>
</dbReference>
<dbReference type="GO" id="GO:0005524">
    <property type="term" value="F:ATP binding"/>
    <property type="evidence" value="ECO:0007669"/>
    <property type="project" value="UniProtKB-UniRule"/>
</dbReference>
<dbReference type="InterPro" id="IPR014729">
    <property type="entry name" value="Rossmann-like_a/b/a_fold"/>
</dbReference>
<dbReference type="Gene3D" id="3.40.50.880">
    <property type="match status" value="1"/>
</dbReference>
<dbReference type="OrthoDB" id="9802219at2"/>
<dbReference type="FunFam" id="3.40.50.880:FF:000001">
    <property type="entry name" value="GMP synthase [glutamine-hydrolyzing]"/>
    <property type="match status" value="1"/>
</dbReference>
<gene>
    <name evidence="11 14" type="primary">guaA</name>
    <name evidence="14" type="ORF">SP5_036_00250</name>
</gene>
<dbReference type="Pfam" id="PF00958">
    <property type="entry name" value="GMP_synt_C"/>
    <property type="match status" value="1"/>
</dbReference>
<dbReference type="RefSeq" id="WP_042486367.1">
    <property type="nucleotide sequence ID" value="NZ_BBPI01000036.1"/>
</dbReference>
<sequence length="517" mass="55993">MEHPDSILIVDFGSQVTQLIARRVREAGVYSEIVPFQSAEAAFARINPAAVILSGGPASVVDENSPRIPQAILDSGLPMLGICYGQQALTEQLGGKVEKGDSGEFGEAFITVEGECSLFDGLWATGERHQVWMSHGDKVTALAPGFRVVATSPGAPYAIIANEERRIYAMQFHPEVVHTPDGAKLIANFVRHVAGLSGDWTMAEFRAAKIAEIREQVGSAKVICGLSGGVDSSVAALLIHEAIGDQLTCVFVDGGILRQGEAEQVVSLFRGHYNIPLVHVDAQDLFMDGLAGVTDPEAKRKFIGKTFIDVFEAEAKKIGGAEFLAQGTLYPDVIESVSFTGGPSVTIKSHHNVGGLPERMNMKLVEPLRELFKDEVRVLGRELGLPDVFVGRHPFPGPGLAIRIPGEVTRERCDILRKADAIYLEEIRKAGLYDAIWQAFAVLLPVRSVGVMGDGRTYDSVLALRAVTSVDGMTAQAFDFPGDFLPRVTTRIINEVKGINRVVYDYTSKPPGTIEWE</sequence>
<dbReference type="GO" id="GO:0003921">
    <property type="term" value="F:GMP synthase activity"/>
    <property type="evidence" value="ECO:0007669"/>
    <property type="project" value="InterPro"/>
</dbReference>
<keyword evidence="9 11" id="KW-0067">ATP-binding</keyword>
<dbReference type="InterPro" id="IPR029062">
    <property type="entry name" value="Class_I_gatase-like"/>
</dbReference>
<dbReference type="AlphaFoldDB" id="A0A0A1W675"/>
<evidence type="ECO:0000256" key="10">
    <source>
        <dbReference type="ARBA" id="ARBA00022962"/>
    </source>
</evidence>
<dbReference type="InterPro" id="IPR022310">
    <property type="entry name" value="NAD/GMP_synthase"/>
</dbReference>
<feature type="active site" evidence="11">
    <location>
        <position position="175"/>
    </location>
</feature>
<comment type="pathway">
    <text evidence="2 11">Purine metabolism; GMP biosynthesis; GMP from XMP (L-Gln route): step 1/1.</text>
</comment>